<keyword evidence="1" id="KW-0343">GTPase activation</keyword>
<protein>
    <recommendedName>
        <fullName evidence="4">Rap-GAP domain-containing protein</fullName>
    </recommendedName>
</protein>
<dbReference type="GO" id="GO:0005096">
    <property type="term" value="F:GTPase activator activity"/>
    <property type="evidence" value="ECO:0007669"/>
    <property type="project" value="UniProtKB-KW"/>
</dbReference>
<keyword evidence="6" id="KW-1185">Reference proteome</keyword>
<feature type="region of interest" description="Disordered" evidence="3">
    <location>
        <begin position="332"/>
        <end position="352"/>
    </location>
</feature>
<dbReference type="GO" id="GO:0032007">
    <property type="term" value="P:negative regulation of TOR signaling"/>
    <property type="evidence" value="ECO:0007669"/>
    <property type="project" value="TreeGrafter"/>
</dbReference>
<evidence type="ECO:0000313" key="5">
    <source>
        <dbReference type="EMBL" id="GMM50688.1"/>
    </source>
</evidence>
<reference evidence="5 6" key="1">
    <citation type="journal article" date="2023" name="Elife">
        <title>Identification of key yeast species and microbe-microbe interactions impacting larval growth of Drosophila in the wild.</title>
        <authorList>
            <person name="Mure A."/>
            <person name="Sugiura Y."/>
            <person name="Maeda R."/>
            <person name="Honda K."/>
            <person name="Sakurai N."/>
            <person name="Takahashi Y."/>
            <person name="Watada M."/>
            <person name="Katoh T."/>
            <person name="Gotoh A."/>
            <person name="Gotoh Y."/>
            <person name="Taniguchi I."/>
            <person name="Nakamura K."/>
            <person name="Hayashi T."/>
            <person name="Katayama T."/>
            <person name="Uemura T."/>
            <person name="Hattori Y."/>
        </authorList>
    </citation>
    <scope>NUCLEOTIDE SEQUENCE [LARGE SCALE GENOMIC DNA]</scope>
    <source>
        <strain evidence="5 6">SB-73</strain>
    </source>
</reference>
<dbReference type="GO" id="GO:0005634">
    <property type="term" value="C:nucleus"/>
    <property type="evidence" value="ECO:0007669"/>
    <property type="project" value="InterPro"/>
</dbReference>
<dbReference type="InterPro" id="IPR000331">
    <property type="entry name" value="Rap/Ran_GAP_dom"/>
</dbReference>
<dbReference type="PANTHER" id="PTHR10063">
    <property type="entry name" value="TUBERIN"/>
    <property type="match status" value="1"/>
</dbReference>
<gene>
    <name evidence="5" type="ORF">DASB73_016460</name>
</gene>
<feature type="coiled-coil region" evidence="2">
    <location>
        <begin position="1470"/>
        <end position="1497"/>
    </location>
</feature>
<keyword evidence="2" id="KW-0175">Coiled coil</keyword>
<evidence type="ECO:0000256" key="2">
    <source>
        <dbReference type="SAM" id="Coils"/>
    </source>
</evidence>
<dbReference type="InterPro" id="IPR024584">
    <property type="entry name" value="Tuberin_N"/>
</dbReference>
<dbReference type="Gene3D" id="3.40.50.11210">
    <property type="entry name" value="Rap/Ran-GAP"/>
    <property type="match status" value="1"/>
</dbReference>
<organism evidence="5 6">
    <name type="scientific">Starmerella bacillaris</name>
    <name type="common">Yeast</name>
    <name type="synonym">Candida zemplinina</name>
    <dbReference type="NCBI Taxonomy" id="1247836"/>
    <lineage>
        <taxon>Eukaryota</taxon>
        <taxon>Fungi</taxon>
        <taxon>Dikarya</taxon>
        <taxon>Ascomycota</taxon>
        <taxon>Saccharomycotina</taxon>
        <taxon>Dipodascomycetes</taxon>
        <taxon>Dipodascales</taxon>
        <taxon>Trichomonascaceae</taxon>
        <taxon>Starmerella</taxon>
    </lineage>
</organism>
<feature type="region of interest" description="Disordered" evidence="3">
    <location>
        <begin position="741"/>
        <end position="764"/>
    </location>
</feature>
<sequence>MFTSRKRNKLQSNRGVISETVAGVGRQVDALVYIVQDSNASPGDRIAAAEVVRSLVEFQSMSSISEIWYATQTLLNQDNVSDVRRAGWRLTLSCMNRDELNNSSLSVYYSTILVYANVDDFDLVLACLSKLTVSGRRIIGSQTPRNLTHMLIMWIQQLAIRTQDLRSLNSTPSNTMPGLRDVSAEHGGDTAEESFHKLLEFTASCLKFNMYVWEPKEIEKLLLTAVAIIRRTSDVNDCRLCCLLIETVIAYGLVPASVLQPILEVLCALITLIPQLRDTCKSIIISLSDSHLRNVTYIRLCCILDTPTAEITTSMREAAALELTEFLVKEDAQQKNEDDGITSSTPSITKSILSDPMSSPIIGEENYTSVDVSLPILEVLEAYYRTLCDIRTPLSLVVTLLECMLTLITKVRILHRVYLSSIPNSGSPSEMIKSFSDIYARNKSQLQVEENNNAETNSTNENLSEHVVLMEKYSNLMSDLAAIISGCANDRLGVIDPFDQILSCLRLSDFLDQTSCRTLLGSIVSLQFCTPGITGWDDRLQEVVERLYVNRKDSCKLDVLHIVENAFTQDSYEEGWVSEECLNKLAITLFSQFDNADDDLVSALQSIYVDKIFYSLEGVFMNTSILLSKIAVESQNSNAALRAVDTLIDGFASGFLLWEFQSAAIVKLLMTICLKTLDKPDIFARGFSVISRLRVDAWDRLLMVEKTTEPFYGRAVESLQEPLPEVLVKLHSVHSLVLSLTSEPDDGKSSNSESNEGPNSKFETGSYAYSQESTGLSLIPVLQVIVSALRNIESKNERTVALALMNAASLLTNYRIFDTKDEKSLIILGELKDILIQTVASGGSKLPKNMAANLKQASIGVSIHVLNVLLPYKKLFTKAECDVLIHTLVISMNQSVFSTSWVVNCFTVSCYECPSSVQRFLPQILSQMQLKITNRECSMYILDFLLSLSLEGSLTKNFTEQDFKRVFGMCFLFIQNANDSLTRLKNKGDVTAQWLLRLAYSAISNLFLSMPLRSRKSLVSYLVRSLVLANNDPTSVDPSSLVVYDMINMFAYSDVPSRMYADLSRNNTKSSEWDVKRWLRGVVIIEIQTNRRTGESNRIIRRPAGVMTTIMKPAVNDNHMLMDAEMAASEDHMLYSANYYMLCGQLALATFPKKLGNDRDNLSLGWSPSSLTSSVSNIALNNANSSNYDVSNHQNGSGYSAVNDAASFVSGLSPAVSHTDLKSSAATITQEPLHSKEPSRIIPMAVPDDPQSNRAISSIDRVPIVDFYKIGIIYVAPNQCTEEEILSNSSGSVEYRNFLAGIGSLIRLKNNKSSYVGGLDTDQDLDGKYAIAWSSKIQQIIFHTITMMPTVEGDSSFSSKKRHIGNNFVNIYFDESGLDFEFDVVQSQFNFINIVITPASYAGSPRYWKVRAYRKDGMKNTLAAYEAKVIRDDNLTLFARNLCLKASQYASIHHLGGEYMDNWVYRLNLIEQLSERLSKLETQKNNQELKENETSSEFIEFGKNEEDIALANWMDFTRFTV</sequence>
<name>A0AAV5RGW3_STABA</name>
<dbReference type="PROSITE" id="PS50085">
    <property type="entry name" value="RAPGAP"/>
    <property type="match status" value="1"/>
</dbReference>
<evidence type="ECO:0000259" key="4">
    <source>
        <dbReference type="PROSITE" id="PS50085"/>
    </source>
</evidence>
<evidence type="ECO:0000256" key="1">
    <source>
        <dbReference type="ARBA" id="ARBA00022468"/>
    </source>
</evidence>
<dbReference type="InterPro" id="IPR027107">
    <property type="entry name" value="Tuberin/Ral-act_asu"/>
</dbReference>
<dbReference type="GO" id="GO:0051056">
    <property type="term" value="P:regulation of small GTPase mediated signal transduction"/>
    <property type="evidence" value="ECO:0007669"/>
    <property type="project" value="InterPro"/>
</dbReference>
<feature type="region of interest" description="Disordered" evidence="3">
    <location>
        <begin position="1226"/>
        <end position="1247"/>
    </location>
</feature>
<dbReference type="SUPFAM" id="SSF111347">
    <property type="entry name" value="Rap/Ran-GAP"/>
    <property type="match status" value="1"/>
</dbReference>
<proteinExistence type="predicted"/>
<dbReference type="Proteomes" id="UP001362899">
    <property type="component" value="Unassembled WGS sequence"/>
</dbReference>
<dbReference type="FunFam" id="3.40.50.11210:FF:000007">
    <property type="entry name" value="Tuberous sclerosis 2"/>
    <property type="match status" value="1"/>
</dbReference>
<dbReference type="GO" id="GO:0033596">
    <property type="term" value="C:TSC1-TSC2 complex"/>
    <property type="evidence" value="ECO:0007669"/>
    <property type="project" value="TreeGrafter"/>
</dbReference>
<dbReference type="InterPro" id="IPR035974">
    <property type="entry name" value="Rap/Ran-GAP_sf"/>
</dbReference>
<dbReference type="Pfam" id="PF11864">
    <property type="entry name" value="DUF3384"/>
    <property type="match status" value="1"/>
</dbReference>
<evidence type="ECO:0000256" key="3">
    <source>
        <dbReference type="SAM" id="MobiDB-lite"/>
    </source>
</evidence>
<dbReference type="InterPro" id="IPR018515">
    <property type="entry name" value="Tuberin-type_domain"/>
</dbReference>
<feature type="compositionally biased region" description="Low complexity" evidence="3">
    <location>
        <begin position="341"/>
        <end position="352"/>
    </location>
</feature>
<accession>A0AAV5RGW3</accession>
<dbReference type="PANTHER" id="PTHR10063:SF0">
    <property type="entry name" value="TUBERIN"/>
    <property type="match status" value="1"/>
</dbReference>
<dbReference type="Pfam" id="PF03542">
    <property type="entry name" value="Tuberin"/>
    <property type="match status" value="1"/>
</dbReference>
<feature type="domain" description="Rap-GAP" evidence="4">
    <location>
        <begin position="1256"/>
        <end position="1485"/>
    </location>
</feature>
<dbReference type="Pfam" id="PF02145">
    <property type="entry name" value="Rap_GAP"/>
    <property type="match status" value="1"/>
</dbReference>
<feature type="compositionally biased region" description="Low complexity" evidence="3">
    <location>
        <begin position="749"/>
        <end position="761"/>
    </location>
</feature>
<comment type="caution">
    <text evidence="5">The sequence shown here is derived from an EMBL/GenBank/DDBJ whole genome shotgun (WGS) entry which is preliminary data.</text>
</comment>
<dbReference type="EMBL" id="BTGC01000003">
    <property type="protein sequence ID" value="GMM50688.1"/>
    <property type="molecule type" value="Genomic_DNA"/>
</dbReference>
<evidence type="ECO:0000313" key="6">
    <source>
        <dbReference type="Proteomes" id="UP001362899"/>
    </source>
</evidence>